<reference evidence="7" key="1">
    <citation type="journal article" date="2015" name="Genome Announc.">
        <title>Draft Genome Sequence of Tolypothrix boutellei Strain VB521301.</title>
        <authorList>
            <person name="Chandrababunaidu M.M."/>
            <person name="Singh D."/>
            <person name="Sen D."/>
            <person name="Bhan S."/>
            <person name="Das S."/>
            <person name="Gupta A."/>
            <person name="Adhikary S.P."/>
            <person name="Tripathy S."/>
        </authorList>
    </citation>
    <scope>NUCLEOTIDE SEQUENCE</scope>
    <source>
        <strain evidence="7">VB521301</strain>
    </source>
</reference>
<dbReference type="SMART" id="SM00065">
    <property type="entry name" value="GAF"/>
    <property type="match status" value="2"/>
</dbReference>
<dbReference type="InterPro" id="IPR013515">
    <property type="entry name" value="Phytochrome_cen-reg"/>
</dbReference>
<evidence type="ECO:0000256" key="4">
    <source>
        <dbReference type="ARBA" id="ARBA00023170"/>
    </source>
</evidence>
<name>A0A0C1RH65_9CYAN</name>
<gene>
    <name evidence="7" type="ORF">DA73_0223825</name>
    <name evidence="6" type="ORF">DA73_0400019685</name>
</gene>
<protein>
    <submittedName>
        <fullName evidence="6">GAF domain-containing protein</fullName>
    </submittedName>
</protein>
<dbReference type="InterPro" id="IPR029016">
    <property type="entry name" value="GAF-like_dom_sf"/>
</dbReference>
<dbReference type="Pfam" id="PF00360">
    <property type="entry name" value="PHY"/>
    <property type="match status" value="1"/>
</dbReference>
<dbReference type="EMBL" id="JHEG02000048">
    <property type="protein sequence ID" value="KIE11395.1"/>
    <property type="molecule type" value="Genomic_DNA"/>
</dbReference>
<evidence type="ECO:0000256" key="1">
    <source>
        <dbReference type="ARBA" id="ARBA00022543"/>
    </source>
</evidence>
<reference evidence="6" key="2">
    <citation type="submission" date="2019-11" db="EMBL/GenBank/DDBJ databases">
        <title>Improved Assembly of Tolypothrix boutellei genome.</title>
        <authorList>
            <person name="Sarangi A.N."/>
            <person name="Mukherjee M."/>
            <person name="Ghosh S."/>
            <person name="Singh D."/>
            <person name="Das A."/>
            <person name="Kant S."/>
            <person name="Prusty A."/>
            <person name="Tripathy S."/>
        </authorList>
    </citation>
    <scope>NUCLEOTIDE SEQUENCE</scope>
    <source>
        <strain evidence="6">VB521301</strain>
    </source>
</reference>
<dbReference type="EMBL" id="JHEG04000001">
    <property type="protein sequence ID" value="KAF3887463.1"/>
    <property type="molecule type" value="Genomic_DNA"/>
</dbReference>
<feature type="domain" description="Phytochrome chromophore attachment site" evidence="5">
    <location>
        <begin position="31"/>
        <end position="190"/>
    </location>
</feature>
<evidence type="ECO:0000313" key="8">
    <source>
        <dbReference type="Proteomes" id="UP000029738"/>
    </source>
</evidence>
<dbReference type="Pfam" id="PF01590">
    <property type="entry name" value="GAF"/>
    <property type="match status" value="1"/>
</dbReference>
<evidence type="ECO:0000256" key="2">
    <source>
        <dbReference type="ARBA" id="ARBA00022606"/>
    </source>
</evidence>
<dbReference type="InterPro" id="IPR016132">
    <property type="entry name" value="Phyto_chromo_attachment"/>
</dbReference>
<dbReference type="Proteomes" id="UP000029738">
    <property type="component" value="Unassembled WGS sequence"/>
</dbReference>
<organism evidence="7">
    <name type="scientific">Tolypothrix bouteillei VB521301</name>
    <dbReference type="NCBI Taxonomy" id="1479485"/>
    <lineage>
        <taxon>Bacteria</taxon>
        <taxon>Bacillati</taxon>
        <taxon>Cyanobacteriota</taxon>
        <taxon>Cyanophyceae</taxon>
        <taxon>Nostocales</taxon>
        <taxon>Tolypothrichaceae</taxon>
        <taxon>Tolypothrix</taxon>
    </lineage>
</organism>
<dbReference type="InterPro" id="IPR003018">
    <property type="entry name" value="GAF"/>
</dbReference>
<keyword evidence="3" id="KW-0157">Chromophore</keyword>
<dbReference type="RefSeq" id="WP_038086129.1">
    <property type="nucleotide sequence ID" value="NZ_JHEG04000001.1"/>
</dbReference>
<dbReference type="PROSITE" id="PS50046">
    <property type="entry name" value="PHYTOCHROME_2"/>
    <property type="match status" value="1"/>
</dbReference>
<keyword evidence="4" id="KW-0675">Receptor</keyword>
<dbReference type="SUPFAM" id="SSF55781">
    <property type="entry name" value="GAF domain-like"/>
    <property type="match status" value="2"/>
</dbReference>
<proteinExistence type="predicted"/>
<sequence>MTLSIEQDLQLRIEQEHLLRRIINSIHQTLDLNDILRATAEEIRSLLRTDRVMLYKFHSDGSGQVIAESIDNNRLPSLLGLNFPADDIPLHARKMFMKARSRSVVNVDTRQIGQSPLRNLVTGEATPGDITYRPVDPCHVEYLTAMGVKSSLVMPIFHQEELWGLLASHHSEPRLVPESEIEAVQMVVDQLSVAIAQSHILAKAQARAQREAVLDRITTLLHSMPNIEFQSALKETVEAFSGTGGRLCIRHHAFSLQNDTVKSLAECLNEENPSIELYTCGWQPVMPEVAKYQHMEQYSVWQERYKFSNSDVWGITDIYQTPELRNLQMAFQPTKIRSIMMIPLQHRQQLLGYLSVFRDEIDTETLWAGQFDPDQRQLYPRLSFEVWRESKKAQACEWTVEDIELAQAIGKQFALFIQQYEIYRQVQAFNANLFQNLFG</sequence>
<keyword evidence="2" id="KW-0716">Sensory transduction</keyword>
<evidence type="ECO:0000256" key="3">
    <source>
        <dbReference type="ARBA" id="ARBA00022991"/>
    </source>
</evidence>
<evidence type="ECO:0000313" key="7">
    <source>
        <dbReference type="EMBL" id="KIE11395.1"/>
    </source>
</evidence>
<dbReference type="OrthoDB" id="9778628at2"/>
<evidence type="ECO:0000259" key="5">
    <source>
        <dbReference type="PROSITE" id="PS50046"/>
    </source>
</evidence>
<keyword evidence="1" id="KW-0600">Photoreceptor protein</keyword>
<dbReference type="AlphaFoldDB" id="A0A0C1RH65"/>
<dbReference type="InterPro" id="IPR001294">
    <property type="entry name" value="Phytochrome"/>
</dbReference>
<dbReference type="Gene3D" id="3.30.450.40">
    <property type="match status" value="2"/>
</dbReference>
<comment type="caution">
    <text evidence="7">The sequence shown here is derived from an EMBL/GenBank/DDBJ whole genome shotgun (WGS) entry which is preliminary data.</text>
</comment>
<dbReference type="PRINTS" id="PR01033">
    <property type="entry name" value="PHYTOCHROME"/>
</dbReference>
<dbReference type="GO" id="GO:0009881">
    <property type="term" value="F:photoreceptor activity"/>
    <property type="evidence" value="ECO:0007669"/>
    <property type="project" value="UniProtKB-KW"/>
</dbReference>
<evidence type="ECO:0000313" key="6">
    <source>
        <dbReference type="EMBL" id="KAF3887463.1"/>
    </source>
</evidence>
<accession>A0A0C1RH65</accession>
<dbReference type="GO" id="GO:0009584">
    <property type="term" value="P:detection of visible light"/>
    <property type="evidence" value="ECO:0007669"/>
    <property type="project" value="InterPro"/>
</dbReference>
<dbReference type="STRING" id="1479485.DA73_0223825"/>
<dbReference type="GO" id="GO:0006355">
    <property type="term" value="P:regulation of DNA-templated transcription"/>
    <property type="evidence" value="ECO:0007669"/>
    <property type="project" value="InterPro"/>
</dbReference>
<keyword evidence="8" id="KW-1185">Reference proteome</keyword>